<evidence type="ECO:0000313" key="3">
    <source>
        <dbReference type="Proteomes" id="UP000299102"/>
    </source>
</evidence>
<organism evidence="2 3">
    <name type="scientific">Eumeta variegata</name>
    <name type="common">Bagworm moth</name>
    <name type="synonym">Eumeta japonica</name>
    <dbReference type="NCBI Taxonomy" id="151549"/>
    <lineage>
        <taxon>Eukaryota</taxon>
        <taxon>Metazoa</taxon>
        <taxon>Ecdysozoa</taxon>
        <taxon>Arthropoda</taxon>
        <taxon>Hexapoda</taxon>
        <taxon>Insecta</taxon>
        <taxon>Pterygota</taxon>
        <taxon>Neoptera</taxon>
        <taxon>Endopterygota</taxon>
        <taxon>Lepidoptera</taxon>
        <taxon>Glossata</taxon>
        <taxon>Ditrysia</taxon>
        <taxon>Tineoidea</taxon>
        <taxon>Psychidae</taxon>
        <taxon>Oiketicinae</taxon>
        <taxon>Eumeta</taxon>
    </lineage>
</organism>
<feature type="region of interest" description="Disordered" evidence="1">
    <location>
        <begin position="68"/>
        <end position="113"/>
    </location>
</feature>
<comment type="caution">
    <text evidence="2">The sequence shown here is derived from an EMBL/GenBank/DDBJ whole genome shotgun (WGS) entry which is preliminary data.</text>
</comment>
<gene>
    <name evidence="2" type="ORF">EVAR_29506_1</name>
</gene>
<accession>A0A4C1WFM6</accession>
<proteinExistence type="predicted"/>
<dbReference type="EMBL" id="BGZK01000554">
    <property type="protein sequence ID" value="GBP49893.1"/>
    <property type="molecule type" value="Genomic_DNA"/>
</dbReference>
<name>A0A4C1WFM6_EUMVA</name>
<protein>
    <submittedName>
        <fullName evidence="2">Uncharacterized protein</fullName>
    </submittedName>
</protein>
<reference evidence="2 3" key="1">
    <citation type="journal article" date="2019" name="Commun. Biol.">
        <title>The bagworm genome reveals a unique fibroin gene that provides high tensile strength.</title>
        <authorList>
            <person name="Kono N."/>
            <person name="Nakamura H."/>
            <person name="Ohtoshi R."/>
            <person name="Tomita M."/>
            <person name="Numata K."/>
            <person name="Arakawa K."/>
        </authorList>
    </citation>
    <scope>NUCLEOTIDE SEQUENCE [LARGE SCALE GENOMIC DNA]</scope>
</reference>
<dbReference type="OrthoDB" id="533508at2759"/>
<keyword evidence="3" id="KW-1185">Reference proteome</keyword>
<sequence>MPLPRPGVRDEYQRAAHKTPCDELRLNRRVVLIVPLPRHTLPQSFYFESRGLDPKASGWTIAGWGLSTASGSDGRHALTDMSPLRTEKTTSGGARRRRRRRPPTASRLKGPRKQKKFCLQVIKKRPCKKFCLQVIKKRPRKPDVADVHEWCSAATENNRCSNSTP</sequence>
<dbReference type="AlphaFoldDB" id="A0A4C1WFM6"/>
<dbReference type="Proteomes" id="UP000299102">
    <property type="component" value="Unassembled WGS sequence"/>
</dbReference>
<evidence type="ECO:0000256" key="1">
    <source>
        <dbReference type="SAM" id="MobiDB-lite"/>
    </source>
</evidence>
<evidence type="ECO:0000313" key="2">
    <source>
        <dbReference type="EMBL" id="GBP49893.1"/>
    </source>
</evidence>